<evidence type="ECO:0000259" key="11">
    <source>
        <dbReference type="PROSITE" id="PS50262"/>
    </source>
</evidence>
<evidence type="ECO:0000256" key="10">
    <source>
        <dbReference type="SAM" id="Phobius"/>
    </source>
</evidence>
<keyword evidence="4 10" id="KW-1133">Transmembrane helix</keyword>
<keyword evidence="3 10" id="KW-0812">Transmembrane</keyword>
<dbReference type="OrthoDB" id="10015560at2759"/>
<sequence>MNTELAIVGVLSVILNSLLFCVCVKKNPQRKSPKYFLLSLVIIDVMAVAGWLSLTVVSLFKGASEIPANLCKVQQYTMSMCLYMNSHSFVLLAFERFFLSMGLSKHAGIFINSIILIMLQTLWLFDGALAAFPYFGWGTVGYFSNQFQCAMDHEKNIRETHFIRVMCFGLPISLCLGIYMFISFMIGKIGIYKDDNGTLIGDVNLRVIGNFYSQRLFNQEFKGTGVTVPKSDQIFTYKEDGNFSNDSTDNESTAGKTVQKDSQNQTMQQKKVYHKVKNDLLLTKTYIILTYVVFLLWLPYVIDTYVFMRNGSVDSSDEIVFVVVFLCQCTTFIKPVVYVIYNTHFRKHLMKCFQPKPNTQKKYEVAVDEQSYNYNTCSYLWL</sequence>
<dbReference type="Pfam" id="PF00001">
    <property type="entry name" value="7tm_1"/>
    <property type="match status" value="1"/>
</dbReference>
<dbReference type="KEGG" id="cvn:111129761"/>
<evidence type="ECO:0000313" key="13">
    <source>
        <dbReference type="RefSeq" id="XP_022331936.1"/>
    </source>
</evidence>
<accession>A0A8B8DY66</accession>
<keyword evidence="5" id="KW-0297">G-protein coupled receptor</keyword>
<feature type="transmembrane region" description="Helical" evidence="10">
    <location>
        <begin position="6"/>
        <end position="24"/>
    </location>
</feature>
<evidence type="ECO:0000256" key="2">
    <source>
        <dbReference type="ARBA" id="ARBA00022475"/>
    </source>
</evidence>
<organism evidence="12 13">
    <name type="scientific">Crassostrea virginica</name>
    <name type="common">Eastern oyster</name>
    <dbReference type="NCBI Taxonomy" id="6565"/>
    <lineage>
        <taxon>Eukaryota</taxon>
        <taxon>Metazoa</taxon>
        <taxon>Spiralia</taxon>
        <taxon>Lophotrochozoa</taxon>
        <taxon>Mollusca</taxon>
        <taxon>Bivalvia</taxon>
        <taxon>Autobranchia</taxon>
        <taxon>Pteriomorphia</taxon>
        <taxon>Ostreida</taxon>
        <taxon>Ostreoidea</taxon>
        <taxon>Ostreidae</taxon>
        <taxon>Crassostrea</taxon>
    </lineage>
</organism>
<dbReference type="SUPFAM" id="SSF81321">
    <property type="entry name" value="Family A G protein-coupled receptor-like"/>
    <property type="match status" value="1"/>
</dbReference>
<keyword evidence="7" id="KW-0675">Receptor</keyword>
<dbReference type="GeneID" id="111129761"/>
<dbReference type="AlphaFoldDB" id="A0A8B8DY66"/>
<comment type="subcellular location">
    <subcellularLocation>
        <location evidence="1">Cell membrane</location>
        <topology evidence="1">Multi-pass membrane protein</topology>
    </subcellularLocation>
</comment>
<evidence type="ECO:0000313" key="12">
    <source>
        <dbReference type="Proteomes" id="UP000694844"/>
    </source>
</evidence>
<dbReference type="Gene3D" id="1.20.1070.10">
    <property type="entry name" value="Rhodopsin 7-helix transmembrane proteins"/>
    <property type="match status" value="1"/>
</dbReference>
<proteinExistence type="predicted"/>
<dbReference type="InterPro" id="IPR000276">
    <property type="entry name" value="GPCR_Rhodpsn"/>
</dbReference>
<feature type="transmembrane region" description="Helical" evidence="10">
    <location>
        <begin position="106"/>
        <end position="125"/>
    </location>
</feature>
<feature type="region of interest" description="Disordered" evidence="9">
    <location>
        <begin position="238"/>
        <end position="261"/>
    </location>
</feature>
<feature type="transmembrane region" description="Helical" evidence="10">
    <location>
        <begin position="319"/>
        <end position="341"/>
    </location>
</feature>
<feature type="transmembrane region" description="Helical" evidence="10">
    <location>
        <begin position="76"/>
        <end position="94"/>
    </location>
</feature>
<dbReference type="PROSITE" id="PS50262">
    <property type="entry name" value="G_PROTEIN_RECEP_F1_2"/>
    <property type="match status" value="1"/>
</dbReference>
<dbReference type="PRINTS" id="PR00237">
    <property type="entry name" value="GPCRRHODOPSN"/>
</dbReference>
<name>A0A8B8DY66_CRAVI</name>
<gene>
    <name evidence="13" type="primary">LOC111129761</name>
</gene>
<dbReference type="PANTHER" id="PTHR24228:SF59">
    <property type="entry name" value="NEUROPEPTIDE RECEPTOR 15"/>
    <property type="match status" value="1"/>
</dbReference>
<dbReference type="InterPro" id="IPR017452">
    <property type="entry name" value="GPCR_Rhodpsn_7TM"/>
</dbReference>
<protein>
    <submittedName>
        <fullName evidence="13">5-hydroxytryptamine receptor 1F-like</fullName>
    </submittedName>
</protein>
<evidence type="ECO:0000256" key="8">
    <source>
        <dbReference type="ARBA" id="ARBA00023224"/>
    </source>
</evidence>
<dbReference type="GO" id="GO:0004930">
    <property type="term" value="F:G protein-coupled receptor activity"/>
    <property type="evidence" value="ECO:0007669"/>
    <property type="project" value="UniProtKB-KW"/>
</dbReference>
<keyword evidence="12" id="KW-1185">Reference proteome</keyword>
<evidence type="ECO:0000256" key="5">
    <source>
        <dbReference type="ARBA" id="ARBA00023040"/>
    </source>
</evidence>
<dbReference type="CDD" id="cd00637">
    <property type="entry name" value="7tm_classA_rhodopsin-like"/>
    <property type="match status" value="1"/>
</dbReference>
<evidence type="ECO:0000256" key="7">
    <source>
        <dbReference type="ARBA" id="ARBA00023170"/>
    </source>
</evidence>
<reference evidence="13" key="1">
    <citation type="submission" date="2025-08" db="UniProtKB">
        <authorList>
            <consortium name="RefSeq"/>
        </authorList>
    </citation>
    <scope>IDENTIFICATION</scope>
    <source>
        <tissue evidence="13">Whole sample</tissue>
    </source>
</reference>
<keyword evidence="2" id="KW-1003">Cell membrane</keyword>
<feature type="compositionally biased region" description="Polar residues" evidence="9">
    <location>
        <begin position="242"/>
        <end position="261"/>
    </location>
</feature>
<evidence type="ECO:0000256" key="6">
    <source>
        <dbReference type="ARBA" id="ARBA00023136"/>
    </source>
</evidence>
<evidence type="ECO:0000256" key="1">
    <source>
        <dbReference type="ARBA" id="ARBA00004651"/>
    </source>
</evidence>
<dbReference type="GO" id="GO:0005886">
    <property type="term" value="C:plasma membrane"/>
    <property type="evidence" value="ECO:0007669"/>
    <property type="project" value="UniProtKB-SubCell"/>
</dbReference>
<dbReference type="PANTHER" id="PTHR24228">
    <property type="entry name" value="B2 BRADYKININ RECEPTOR/ANGIOTENSIN II RECEPTOR"/>
    <property type="match status" value="1"/>
</dbReference>
<feature type="transmembrane region" description="Helical" evidence="10">
    <location>
        <begin position="36"/>
        <end position="56"/>
    </location>
</feature>
<keyword evidence="6 10" id="KW-0472">Membrane</keyword>
<feature type="transmembrane region" description="Helical" evidence="10">
    <location>
        <begin position="280"/>
        <end position="299"/>
    </location>
</feature>
<dbReference type="RefSeq" id="XP_022331936.1">
    <property type="nucleotide sequence ID" value="XM_022476228.1"/>
</dbReference>
<evidence type="ECO:0000256" key="3">
    <source>
        <dbReference type="ARBA" id="ARBA00022692"/>
    </source>
</evidence>
<evidence type="ECO:0000256" key="9">
    <source>
        <dbReference type="SAM" id="MobiDB-lite"/>
    </source>
</evidence>
<feature type="transmembrane region" description="Helical" evidence="10">
    <location>
        <begin position="161"/>
        <end position="182"/>
    </location>
</feature>
<feature type="domain" description="G-protein coupled receptors family 1 profile" evidence="11">
    <location>
        <begin position="15"/>
        <end position="338"/>
    </location>
</feature>
<evidence type="ECO:0000256" key="4">
    <source>
        <dbReference type="ARBA" id="ARBA00022989"/>
    </source>
</evidence>
<keyword evidence="8" id="KW-0807">Transducer</keyword>
<dbReference type="Proteomes" id="UP000694844">
    <property type="component" value="Chromosome 4"/>
</dbReference>